<protein>
    <submittedName>
        <fullName evidence="3">Uncharacterized protein</fullName>
    </submittedName>
</protein>
<feature type="transmembrane region" description="Helical" evidence="2">
    <location>
        <begin position="516"/>
        <end position="538"/>
    </location>
</feature>
<keyword evidence="4" id="KW-1185">Reference proteome</keyword>
<name>A0A484FKS3_COLOR</name>
<reference evidence="4" key="2">
    <citation type="journal article" date="2019" name="Mol. Plant Microbe Interact.">
        <title>Genome sequence resources for four phytopathogenic fungi from the Colletotrichum orbiculare species complex.</title>
        <authorList>
            <person name="Gan P."/>
            <person name="Tsushima A."/>
            <person name="Narusaka M."/>
            <person name="Narusaka Y."/>
            <person name="Takano Y."/>
            <person name="Kubo Y."/>
            <person name="Shirasu K."/>
        </authorList>
    </citation>
    <scope>GENOME REANNOTATION</scope>
    <source>
        <strain evidence="4">104-T / ATCC 96160 / CBS 514.97 / LARS 414 / MAFF 240422</strain>
    </source>
</reference>
<evidence type="ECO:0000313" key="4">
    <source>
        <dbReference type="Proteomes" id="UP000014480"/>
    </source>
</evidence>
<organism evidence="3 4">
    <name type="scientific">Colletotrichum orbiculare (strain 104-T / ATCC 96160 / CBS 514.97 / LARS 414 / MAFF 240422)</name>
    <name type="common">Cucumber anthracnose fungus</name>
    <name type="synonym">Colletotrichum lagenarium</name>
    <dbReference type="NCBI Taxonomy" id="1213857"/>
    <lineage>
        <taxon>Eukaryota</taxon>
        <taxon>Fungi</taxon>
        <taxon>Dikarya</taxon>
        <taxon>Ascomycota</taxon>
        <taxon>Pezizomycotina</taxon>
        <taxon>Sordariomycetes</taxon>
        <taxon>Hypocreomycetidae</taxon>
        <taxon>Glomerellales</taxon>
        <taxon>Glomerellaceae</taxon>
        <taxon>Colletotrichum</taxon>
        <taxon>Colletotrichum orbiculare species complex</taxon>
    </lineage>
</organism>
<gene>
    <name evidence="3" type="ORF">Cob_v008433</name>
</gene>
<dbReference type="Gene3D" id="1.20.58.340">
    <property type="entry name" value="Magnesium transport protein CorA, transmembrane region"/>
    <property type="match status" value="1"/>
</dbReference>
<keyword evidence="2" id="KW-0812">Transmembrane</keyword>
<feature type="transmembrane region" description="Helical" evidence="2">
    <location>
        <begin position="558"/>
        <end position="580"/>
    </location>
</feature>
<reference evidence="4" key="1">
    <citation type="journal article" date="2013" name="New Phytol.">
        <title>Comparative genomic and transcriptomic analyses reveal the hemibiotrophic stage shift of Colletotrichum fungi.</title>
        <authorList>
            <person name="Gan P."/>
            <person name="Ikeda K."/>
            <person name="Irieda H."/>
            <person name="Narusaka M."/>
            <person name="O'Connell R.J."/>
            <person name="Narusaka Y."/>
            <person name="Takano Y."/>
            <person name="Kubo Y."/>
            <person name="Shirasu K."/>
        </authorList>
    </citation>
    <scope>NUCLEOTIDE SEQUENCE [LARGE SCALE GENOMIC DNA]</scope>
    <source>
        <strain evidence="4">104-T / ATCC 96160 / CBS 514.97 / LARS 414 / MAFF 240422</strain>
    </source>
</reference>
<evidence type="ECO:0000256" key="1">
    <source>
        <dbReference type="SAM" id="MobiDB-lite"/>
    </source>
</evidence>
<keyword evidence="2" id="KW-1133">Transmembrane helix</keyword>
<accession>A0A484FKS3</accession>
<dbReference type="Proteomes" id="UP000014480">
    <property type="component" value="Unassembled WGS sequence"/>
</dbReference>
<comment type="caution">
    <text evidence="3">The sequence shown here is derived from an EMBL/GenBank/DDBJ whole genome shotgun (WGS) entry which is preliminary data.</text>
</comment>
<feature type="transmembrane region" description="Helical" evidence="2">
    <location>
        <begin position="332"/>
        <end position="350"/>
    </location>
</feature>
<keyword evidence="2" id="KW-0472">Membrane</keyword>
<dbReference type="EMBL" id="AMCV02000023">
    <property type="protein sequence ID" value="TDZ18468.1"/>
    <property type="molecule type" value="Genomic_DNA"/>
</dbReference>
<evidence type="ECO:0000256" key="2">
    <source>
        <dbReference type="SAM" id="Phobius"/>
    </source>
</evidence>
<evidence type="ECO:0000313" key="3">
    <source>
        <dbReference type="EMBL" id="TDZ18468.1"/>
    </source>
</evidence>
<dbReference type="AlphaFoldDB" id="A0A484FKS3"/>
<proteinExistence type="predicted"/>
<dbReference type="STRING" id="1213857.A0A484FKS3"/>
<sequence>MAEISGFSVSILSKTLPFFVERVKEINSLYNDLIQEQQGELPNYAAADFQRTLYRTNQAASEFVEVSLDKWSEENAAVKGELDAAVSHFEENSRALESIFQTLVIQVNMMATSDLISAIEESATHPSLPSGGQSTEKQQVSEGSPARHTTDEAKQRFVLPSILKFVGFETFVCRLPILDATQAGHDGLLIEVADHDSLREWLLSVNDFEAPDGKITFNLLVCGHTRRPGHMMFRDRDSLLNVLATLKAPDDTIYRALEGVPMLLEQEDPERPSRVRYSFRLPRSQAEDWAAGIFFDAQRHITNAFILGMNAVERSSFEHKIRNATDDTSHPMLLPVIMCELLAVGVLVAVRHTANDLQHVEARTGLSGVFDKWKDSQTANANAQVSFEAMTQSLNRAISRLPAHGARIEANIMLSGRILSTLLKMETSLPEDDRGNTPEDPWSRRMRASTARLKHRLQVLDATHQGILLEIQRESTKASSQLQIVYNLVAQRDNQSNYDMANLSLQIARTAKDDSFAMFTLAMMSIIFLPAASIATLFSMELFNWSPENGEPIVNHRFWIFWAVAAPLTLVVLTVWLLWLKMHRRREERRSNILSNGPVRQRVDAFDSGRPEPQGNADSLLRRRLTRPRKLFGRDLEPGRA</sequence>
<dbReference type="OrthoDB" id="3561681at2759"/>
<feature type="compositionally biased region" description="Polar residues" evidence="1">
    <location>
        <begin position="124"/>
        <end position="142"/>
    </location>
</feature>
<feature type="region of interest" description="Disordered" evidence="1">
    <location>
        <begin position="124"/>
        <end position="151"/>
    </location>
</feature>